<evidence type="ECO:0000313" key="3">
    <source>
        <dbReference type="Proteomes" id="UP000044841"/>
    </source>
</evidence>
<sequence length="172" mass="18661">MSSPARKPSCLKHTSEKRSTSEGASEMLPYAQTNVHFPTAKRDLVKTRVTHSPASYDRSPIVVAPNSCALPARGCPGRTYAPDAIGRSIHPSAPRRRPSTPCPGLVPDEGSSDDSDGLISPPPERTPVMFSEDDRAMMFAASRTKPRRSSREFRRPSCEDFSSPDEGCLGGF</sequence>
<dbReference type="AlphaFoldDB" id="A0A0K6G0Y1"/>
<organism evidence="2 3">
    <name type="scientific">Rhizoctonia solani</name>
    <dbReference type="NCBI Taxonomy" id="456999"/>
    <lineage>
        <taxon>Eukaryota</taxon>
        <taxon>Fungi</taxon>
        <taxon>Dikarya</taxon>
        <taxon>Basidiomycota</taxon>
        <taxon>Agaricomycotina</taxon>
        <taxon>Agaricomycetes</taxon>
        <taxon>Cantharellales</taxon>
        <taxon>Ceratobasidiaceae</taxon>
        <taxon>Rhizoctonia</taxon>
    </lineage>
</organism>
<protein>
    <submittedName>
        <fullName evidence="2">Uncharacterized protein</fullName>
    </submittedName>
</protein>
<feature type="region of interest" description="Disordered" evidence="1">
    <location>
        <begin position="79"/>
        <end position="172"/>
    </location>
</feature>
<name>A0A0K6G0Y1_9AGAM</name>
<dbReference type="Proteomes" id="UP000044841">
    <property type="component" value="Unassembled WGS sequence"/>
</dbReference>
<keyword evidence="3" id="KW-1185">Reference proteome</keyword>
<feature type="region of interest" description="Disordered" evidence="1">
    <location>
        <begin position="1"/>
        <end position="31"/>
    </location>
</feature>
<accession>A0A0K6G0Y1</accession>
<dbReference type="EMBL" id="CYGV01001278">
    <property type="protein sequence ID" value="CUA72019.1"/>
    <property type="molecule type" value="Genomic_DNA"/>
</dbReference>
<gene>
    <name evidence="2" type="ORF">RSOLAG22IIIB_04880</name>
</gene>
<reference evidence="2 3" key="1">
    <citation type="submission" date="2015-07" db="EMBL/GenBank/DDBJ databases">
        <authorList>
            <person name="Noorani M."/>
        </authorList>
    </citation>
    <scope>NUCLEOTIDE SEQUENCE [LARGE SCALE GENOMIC DNA]</scope>
    <source>
        <strain evidence="2">BBA 69670</strain>
    </source>
</reference>
<evidence type="ECO:0000313" key="2">
    <source>
        <dbReference type="EMBL" id="CUA72019.1"/>
    </source>
</evidence>
<evidence type="ECO:0000256" key="1">
    <source>
        <dbReference type="SAM" id="MobiDB-lite"/>
    </source>
</evidence>
<proteinExistence type="predicted"/>
<feature type="compositionally biased region" description="Basic and acidic residues" evidence="1">
    <location>
        <begin position="149"/>
        <end position="158"/>
    </location>
</feature>